<accession>A0A329PMN9</accession>
<dbReference type="EMBL" id="VYVN01000024">
    <property type="protein sequence ID" value="KAA9238587.1"/>
    <property type="molecule type" value="Genomic_DNA"/>
</dbReference>
<keyword evidence="2" id="KW-1185">Reference proteome</keyword>
<comment type="caution">
    <text evidence="1">The sequence shown here is derived from an EMBL/GenBank/DDBJ whole genome shotgun (WGS) entry which is preliminary data.</text>
</comment>
<dbReference type="InterPro" id="IPR021739">
    <property type="entry name" value="SaV-like"/>
</dbReference>
<evidence type="ECO:0000313" key="2">
    <source>
        <dbReference type="Proteomes" id="UP000326476"/>
    </source>
</evidence>
<organism evidence="1 2">
    <name type="scientific">Aerococcus tenax</name>
    <dbReference type="NCBI Taxonomy" id="3078812"/>
    <lineage>
        <taxon>Bacteria</taxon>
        <taxon>Bacillati</taxon>
        <taxon>Bacillota</taxon>
        <taxon>Bacilli</taxon>
        <taxon>Lactobacillales</taxon>
        <taxon>Aerococcaceae</taxon>
        <taxon>Aerococcus</taxon>
    </lineage>
</organism>
<dbReference type="AlphaFoldDB" id="A0A329PMN9"/>
<sequence length="79" mass="9233">MEETKIKPEYYRQDVDGPDVIDVIDMLGIEDGYVGFMIGNVLKYLVRFPFKGGLEDLLKAREYLDRLIAREKRVRYGSD</sequence>
<dbReference type="Pfam" id="PF11753">
    <property type="entry name" value="DUF3310"/>
    <property type="match status" value="1"/>
</dbReference>
<name>A0A329PMN9_9LACT</name>
<reference evidence="2" key="1">
    <citation type="submission" date="2019-09" db="EMBL/GenBank/DDBJ databases">
        <title>Draft genome sequence assemblies of isolates from the urinary tract.</title>
        <authorList>
            <person name="Mores C.R."/>
            <person name="Putonti C."/>
            <person name="Wolfe A.J."/>
        </authorList>
    </citation>
    <scope>NUCLEOTIDE SEQUENCE [LARGE SCALE GENOMIC DNA]</scope>
    <source>
        <strain evidence="2">UMB8614</strain>
    </source>
</reference>
<proteinExistence type="predicted"/>
<evidence type="ECO:0000313" key="1">
    <source>
        <dbReference type="EMBL" id="KAA9238587.1"/>
    </source>
</evidence>
<dbReference type="Proteomes" id="UP000326476">
    <property type="component" value="Unassembled WGS sequence"/>
</dbReference>
<protein>
    <submittedName>
        <fullName evidence="1">DUF3310 domain-containing protein</fullName>
    </submittedName>
</protein>
<gene>
    <name evidence="1" type="ORF">F6I34_08060</name>
</gene>
<dbReference type="RefSeq" id="WP_111853316.1">
    <property type="nucleotide sequence ID" value="NZ_CP127382.2"/>
</dbReference>